<proteinExistence type="predicted"/>
<evidence type="ECO:0000313" key="2">
    <source>
        <dbReference type="Proteomes" id="UP000541558"/>
    </source>
</evidence>
<evidence type="ECO:0000313" key="1">
    <source>
        <dbReference type="EMBL" id="KAF5342012.1"/>
    </source>
</evidence>
<keyword evidence="2" id="KW-1185">Reference proteome</keyword>
<dbReference type="Proteomes" id="UP000541558">
    <property type="component" value="Unassembled WGS sequence"/>
</dbReference>
<dbReference type="AlphaFoldDB" id="A0A8H5FMI3"/>
<comment type="caution">
    <text evidence="1">The sequence shown here is derived from an EMBL/GenBank/DDBJ whole genome shotgun (WGS) entry which is preliminary data.</text>
</comment>
<dbReference type="Gene3D" id="3.80.10.10">
    <property type="entry name" value="Ribonuclease Inhibitor"/>
    <property type="match status" value="1"/>
</dbReference>
<accession>A0A8H5FMI3</accession>
<dbReference type="OrthoDB" id="3541472at2759"/>
<name>A0A8H5FMI3_9AGAR</name>
<organism evidence="1 2">
    <name type="scientific">Ephemerocybe angulata</name>
    <dbReference type="NCBI Taxonomy" id="980116"/>
    <lineage>
        <taxon>Eukaryota</taxon>
        <taxon>Fungi</taxon>
        <taxon>Dikarya</taxon>
        <taxon>Basidiomycota</taxon>
        <taxon>Agaricomycotina</taxon>
        <taxon>Agaricomycetes</taxon>
        <taxon>Agaricomycetidae</taxon>
        <taxon>Agaricales</taxon>
        <taxon>Agaricineae</taxon>
        <taxon>Psathyrellaceae</taxon>
        <taxon>Ephemerocybe</taxon>
    </lineage>
</organism>
<gene>
    <name evidence="1" type="ORF">D9611_001236</name>
</gene>
<dbReference type="InterPro" id="IPR032675">
    <property type="entry name" value="LRR_dom_sf"/>
</dbReference>
<dbReference type="EMBL" id="JAACJK010000001">
    <property type="protein sequence ID" value="KAF5342012.1"/>
    <property type="molecule type" value="Genomic_DNA"/>
</dbReference>
<evidence type="ECO:0008006" key="3">
    <source>
        <dbReference type="Google" id="ProtNLM"/>
    </source>
</evidence>
<reference evidence="1 2" key="1">
    <citation type="journal article" date="2020" name="ISME J.">
        <title>Uncovering the hidden diversity of litter-decomposition mechanisms in mushroom-forming fungi.</title>
        <authorList>
            <person name="Floudas D."/>
            <person name="Bentzer J."/>
            <person name="Ahren D."/>
            <person name="Johansson T."/>
            <person name="Persson P."/>
            <person name="Tunlid A."/>
        </authorList>
    </citation>
    <scope>NUCLEOTIDE SEQUENCE [LARGE SCALE GENOMIC DNA]</scope>
    <source>
        <strain evidence="1 2">CBS 175.51</strain>
    </source>
</reference>
<dbReference type="SUPFAM" id="SSF52047">
    <property type="entry name" value="RNI-like"/>
    <property type="match status" value="1"/>
</dbReference>
<protein>
    <recommendedName>
        <fullName evidence="3">F-box domain-containing protein</fullName>
    </recommendedName>
</protein>
<sequence length="407" mass="45764">MFHPFSPPAMAAQHSIMETLPYDILGLIFDMVKEMDFASLCALRFTSKVLNEAVESKTFISTTIGFSNRPWTSAQLETMASGTSTHSLWTRNLTILQNGLIPLEIIVSLKRMLAQSAESLESLTLVPNDWSTSNLNQPRSINLDELFEDPPGSLRVCSNLKELVINGNRIRLSALSAPILQSLTRLEVRNCANDNIDPTFWDALQDAKVHLRALTMSPITPRAVEYLASYTGLKELCMKAATYSHKTQSGAAGPLSVLESVLPKHRETLQVLSFAALGFKEFMCTEETVDAIMMCEQLKSLELVYHYPEQQSAVQDDQTLKLDRLLFRLTDRLSHLARLHIAPKRLMPRMRCGNGAMSYYRRMSDSFVKDICEVQFVARSPRFTVEAGRSCTLVFDHEARCFAAKED</sequence>